<dbReference type="InterPro" id="IPR018356">
    <property type="entry name" value="Tscrpt_reg_HTH_DeoR_CS"/>
</dbReference>
<evidence type="ECO:0000256" key="1">
    <source>
        <dbReference type="ARBA" id="ARBA00023015"/>
    </source>
</evidence>
<dbReference type="InterPro" id="IPR050313">
    <property type="entry name" value="Carb_Metab_HTH_regulators"/>
</dbReference>
<dbReference type="EMBL" id="FODH01000026">
    <property type="protein sequence ID" value="SEP16611.1"/>
    <property type="molecule type" value="Genomic_DNA"/>
</dbReference>
<dbReference type="SMART" id="SM01134">
    <property type="entry name" value="DeoRC"/>
    <property type="match status" value="1"/>
</dbReference>
<dbReference type="PROSITE" id="PS00894">
    <property type="entry name" value="HTH_DEOR_1"/>
    <property type="match status" value="1"/>
</dbReference>
<dbReference type="SUPFAM" id="SSF100950">
    <property type="entry name" value="NagB/RpiA/CoA transferase-like"/>
    <property type="match status" value="1"/>
</dbReference>
<dbReference type="InterPro" id="IPR037171">
    <property type="entry name" value="NagB/RpiA_transferase-like"/>
</dbReference>
<dbReference type="GO" id="GO:0003700">
    <property type="term" value="F:DNA-binding transcription factor activity"/>
    <property type="evidence" value="ECO:0007669"/>
    <property type="project" value="InterPro"/>
</dbReference>
<name>A0A1H8VMH4_9BACL</name>
<evidence type="ECO:0000256" key="2">
    <source>
        <dbReference type="ARBA" id="ARBA00023125"/>
    </source>
</evidence>
<keyword evidence="1" id="KW-0805">Transcription regulation</keyword>
<dbReference type="Pfam" id="PF00455">
    <property type="entry name" value="DeoRC"/>
    <property type="match status" value="1"/>
</dbReference>
<evidence type="ECO:0000313" key="5">
    <source>
        <dbReference type="EMBL" id="SEP16611.1"/>
    </source>
</evidence>
<dbReference type="InterPro" id="IPR014036">
    <property type="entry name" value="DeoR-like_C"/>
</dbReference>
<dbReference type="Gene3D" id="3.40.50.1360">
    <property type="match status" value="1"/>
</dbReference>
<keyword evidence="2" id="KW-0238">DNA-binding</keyword>
<sequence length="262" mass="29020">MRREEFPIYQEERLLKILDQLKTHAQLSNADICELLDISRDTARRDIIKLVEEGAAIRTHGGIALPFFKEEIKAYKDRATAASAQKLHIARAASAYIANGDVCFMDVSTTVRELCGQVGDHLTVYTHSLDNVEVLAGKTGIDVHLLGGKFHHDNRFFYDQAGALQLNEVYFDKAFLGAAAIMEDGVYFANREDALIKKLVTGRAGKVYVLADTKKFSLTASFKGIEFSGIDVLITDGDPPEHLQSVMRESGIEIILTAGEEQ</sequence>
<dbReference type="Pfam" id="PF08220">
    <property type="entry name" value="HTH_DeoR"/>
    <property type="match status" value="1"/>
</dbReference>
<dbReference type="PANTHER" id="PTHR30363:SF51">
    <property type="entry name" value="HTH-TYPE TRANSCRIPTIONAL REPRESSOR GLCR"/>
    <property type="match status" value="1"/>
</dbReference>
<evidence type="ECO:0000313" key="6">
    <source>
        <dbReference type="Proteomes" id="UP000198809"/>
    </source>
</evidence>
<dbReference type="PANTHER" id="PTHR30363">
    <property type="entry name" value="HTH-TYPE TRANSCRIPTIONAL REGULATOR SRLR-RELATED"/>
    <property type="match status" value="1"/>
</dbReference>
<organism evidence="5 6">
    <name type="scientific">Paenibacillus sophorae</name>
    <dbReference type="NCBI Taxonomy" id="1333845"/>
    <lineage>
        <taxon>Bacteria</taxon>
        <taxon>Bacillati</taxon>
        <taxon>Bacillota</taxon>
        <taxon>Bacilli</taxon>
        <taxon>Bacillales</taxon>
        <taxon>Paenibacillaceae</taxon>
        <taxon>Paenibacillus</taxon>
    </lineage>
</organism>
<reference evidence="5 6" key="1">
    <citation type="submission" date="2016-10" db="EMBL/GenBank/DDBJ databases">
        <authorList>
            <person name="de Groot N.N."/>
        </authorList>
    </citation>
    <scope>NUCLEOTIDE SEQUENCE [LARGE SCALE GENOMIC DNA]</scope>
    <source>
        <strain evidence="5 6">CGMCC 1.10238</strain>
    </source>
</reference>
<dbReference type="InterPro" id="IPR001034">
    <property type="entry name" value="DeoR_HTH"/>
</dbReference>
<evidence type="ECO:0000259" key="4">
    <source>
        <dbReference type="PROSITE" id="PS51000"/>
    </source>
</evidence>
<evidence type="ECO:0000256" key="3">
    <source>
        <dbReference type="ARBA" id="ARBA00023163"/>
    </source>
</evidence>
<dbReference type="GO" id="GO:0003677">
    <property type="term" value="F:DNA binding"/>
    <property type="evidence" value="ECO:0007669"/>
    <property type="project" value="UniProtKB-KW"/>
</dbReference>
<dbReference type="PRINTS" id="PR00037">
    <property type="entry name" value="HTHLACR"/>
</dbReference>
<dbReference type="Proteomes" id="UP000198809">
    <property type="component" value="Unassembled WGS sequence"/>
</dbReference>
<dbReference type="InterPro" id="IPR036390">
    <property type="entry name" value="WH_DNA-bd_sf"/>
</dbReference>
<proteinExistence type="predicted"/>
<dbReference type="RefSeq" id="WP_281426470.1">
    <property type="nucleotide sequence ID" value="NZ_CP076607.1"/>
</dbReference>
<dbReference type="STRING" id="1333845.SAMN04487895_1264"/>
<dbReference type="AlphaFoldDB" id="A0A1H8VMH4"/>
<keyword evidence="3" id="KW-0804">Transcription</keyword>
<feature type="domain" description="HTH deoR-type" evidence="4">
    <location>
        <begin position="10"/>
        <end position="65"/>
    </location>
</feature>
<accession>A0A1H8VMH4</accession>
<dbReference type="SMART" id="SM00420">
    <property type="entry name" value="HTH_DEOR"/>
    <property type="match status" value="1"/>
</dbReference>
<gene>
    <name evidence="5" type="ORF">SAMN04487895_1264</name>
</gene>
<protein>
    <submittedName>
        <fullName evidence="5">Transcriptional regulator, DeoR family</fullName>
    </submittedName>
</protein>
<dbReference type="InterPro" id="IPR036388">
    <property type="entry name" value="WH-like_DNA-bd_sf"/>
</dbReference>
<dbReference type="SUPFAM" id="SSF46785">
    <property type="entry name" value="Winged helix' DNA-binding domain"/>
    <property type="match status" value="1"/>
</dbReference>
<dbReference type="PROSITE" id="PS51000">
    <property type="entry name" value="HTH_DEOR_2"/>
    <property type="match status" value="1"/>
</dbReference>
<dbReference type="Gene3D" id="1.10.10.10">
    <property type="entry name" value="Winged helix-like DNA-binding domain superfamily/Winged helix DNA-binding domain"/>
    <property type="match status" value="1"/>
</dbReference>